<dbReference type="Proteomes" id="UP000694844">
    <property type="component" value="Chromosome 5"/>
</dbReference>
<evidence type="ECO:0000256" key="1">
    <source>
        <dbReference type="ARBA" id="ARBA00004123"/>
    </source>
</evidence>
<gene>
    <name evidence="8" type="primary">LOC111134973</name>
</gene>
<accession>A0A8B8EL18</accession>
<dbReference type="GO" id="GO:0003714">
    <property type="term" value="F:transcription corepressor activity"/>
    <property type="evidence" value="ECO:0007669"/>
    <property type="project" value="TreeGrafter"/>
</dbReference>
<dbReference type="GO" id="GO:0016757">
    <property type="term" value="F:glycosyltransferase activity"/>
    <property type="evidence" value="ECO:0007669"/>
    <property type="project" value="UniProtKB-KW"/>
</dbReference>
<dbReference type="Gene3D" id="3.40.220.10">
    <property type="entry name" value="Leucine Aminopeptidase, subunit E, domain 1"/>
    <property type="match status" value="2"/>
</dbReference>
<name>A0A8B8EL18_CRAVI</name>
<keyword evidence="4" id="KW-0520">NAD</keyword>
<dbReference type="SMART" id="SM00506">
    <property type="entry name" value="A1pp"/>
    <property type="match status" value="1"/>
</dbReference>
<evidence type="ECO:0000256" key="4">
    <source>
        <dbReference type="ARBA" id="ARBA00023027"/>
    </source>
</evidence>
<evidence type="ECO:0000313" key="8">
    <source>
        <dbReference type="RefSeq" id="XP_022340313.1"/>
    </source>
</evidence>
<dbReference type="GeneID" id="111134973"/>
<dbReference type="PANTHER" id="PTHR14453:SF67">
    <property type="entry name" value="POLY [ADP-RIBOSE] POLYMERASE"/>
    <property type="match status" value="1"/>
</dbReference>
<dbReference type="PANTHER" id="PTHR14453">
    <property type="entry name" value="PARP/ZINC FINGER CCCH TYPE DOMAIN CONTAINING PROTEIN"/>
    <property type="match status" value="1"/>
</dbReference>
<dbReference type="InterPro" id="IPR002589">
    <property type="entry name" value="Macro_dom"/>
</dbReference>
<sequence length="911" mass="103219">MDGISSIRVSGGFELSSLQRTISIPIDRLKLDYIRAFAPVQQDLERDLSSFYAEVDWMTSSEDALSLRCSDPNRDVLNWQKDVYGCVEQFTGVISVKTTTLRTMEFSQIKQKLAVPNKVLVRQGVEDVHLLYLIGTVEDVENAISKIEQWKAKDLTMSKQKEISLTKCEMFLLSSGLEAEINERVPCIKVSIDSSKNRIILQGDEESLQSASLVVSNERFLIKERQITNLSPERRFLVGLENTKQYFCRKLTTCRIQCYVDTSEDYLKLSAFTDNALNKAETLLDTTIKEEYVDIQGDFEGSISPTEFTPLFRQIESKFPGQAKVEFVPIQSAVRIVTIVDHVDTILKEVERILSRSQVFEIVELYRPCILRYIFKTKADEIKTLAKRCNVQVLANTTLFALKMTGKDDALINFRKGVEKLFQTVKCMKLNLSLPMGFKERLPDVCSTLESTTTCAVDVLNMCHFDGVENTGRKVIVMTGSLKDVETDVLVVYTNVNHKPESKQSKSVIQMGGKTLAKEYNEWLKGSSLTSETGEWLVAVTGPGRLRNCLAVYHVILPAQSSHVSVESLEQVYQRCFNLMEKQRFRSLAISRMEDLSERCQVQAFCGFLREYFGAHNDSGIRTVVFCDEEQAANYLLYELMASRLSWNCQLQSLLPHNIVSCSFRPGYDWKKIPMIQTSLSFNFDLGSLKVQGLLGDLTDLKVDAIVNSSNKQLDLSKGAVSQNILIKGGTLLEKQLQTCEIRRGMAKHGLTVTCLHDNLEIPCQFIFHIDARSVAKSRQVTKAWKRLVVKCLKKAEEMKLSSLAFPALRTGSLQGDLECTAQFMLEGIEDFLKGRPSHLTQVYIVVLEQSVLEGLHDAMRDRYIAKQRLWNPMYQPKIIGEILICGESEESLDKAAQDIKRDVYGIYKEP</sequence>
<dbReference type="AlphaFoldDB" id="A0A8B8EL18"/>
<evidence type="ECO:0000259" key="6">
    <source>
        <dbReference type="PROSITE" id="PS51154"/>
    </source>
</evidence>
<dbReference type="GO" id="GO:0005737">
    <property type="term" value="C:cytoplasm"/>
    <property type="evidence" value="ECO:0007669"/>
    <property type="project" value="TreeGrafter"/>
</dbReference>
<dbReference type="RefSeq" id="XP_022340313.1">
    <property type="nucleotide sequence ID" value="XM_022484605.1"/>
</dbReference>
<protein>
    <submittedName>
        <fullName evidence="8">Poly [ADP-ribose] polymerase 14-like isoform X1</fullName>
    </submittedName>
</protein>
<dbReference type="Pfam" id="PF01661">
    <property type="entry name" value="Macro"/>
    <property type="match status" value="1"/>
</dbReference>
<reference evidence="8" key="1">
    <citation type="submission" date="2025-08" db="UniProtKB">
        <authorList>
            <consortium name="RefSeq"/>
        </authorList>
    </citation>
    <scope>IDENTIFICATION</scope>
    <source>
        <tissue evidence="8">Whole sample</tissue>
    </source>
</reference>
<dbReference type="GO" id="GO:0005634">
    <property type="term" value="C:nucleus"/>
    <property type="evidence" value="ECO:0007669"/>
    <property type="project" value="UniProtKB-SubCell"/>
</dbReference>
<dbReference type="GO" id="GO:0010629">
    <property type="term" value="P:negative regulation of gene expression"/>
    <property type="evidence" value="ECO:0007669"/>
    <property type="project" value="TreeGrafter"/>
</dbReference>
<dbReference type="PROSITE" id="PS51154">
    <property type="entry name" value="MACRO"/>
    <property type="match status" value="1"/>
</dbReference>
<keyword evidence="7" id="KW-1185">Reference proteome</keyword>
<comment type="subcellular location">
    <subcellularLocation>
        <location evidence="1">Nucleus</location>
    </subcellularLocation>
</comment>
<feature type="domain" description="Macro" evidence="6">
    <location>
        <begin position="678"/>
        <end position="864"/>
    </location>
</feature>
<dbReference type="InterPro" id="IPR043472">
    <property type="entry name" value="Macro_dom-like"/>
</dbReference>
<keyword evidence="5" id="KW-0539">Nucleus</keyword>
<dbReference type="InterPro" id="IPR052056">
    <property type="entry name" value="Mono-ARTD/PARP"/>
</dbReference>
<evidence type="ECO:0000256" key="3">
    <source>
        <dbReference type="ARBA" id="ARBA00022679"/>
    </source>
</evidence>
<dbReference type="OrthoDB" id="6144392at2759"/>
<keyword evidence="2" id="KW-0328">Glycosyltransferase</keyword>
<evidence type="ECO:0000313" key="7">
    <source>
        <dbReference type="Proteomes" id="UP000694844"/>
    </source>
</evidence>
<evidence type="ECO:0000256" key="2">
    <source>
        <dbReference type="ARBA" id="ARBA00022676"/>
    </source>
</evidence>
<keyword evidence="3" id="KW-0808">Transferase</keyword>
<dbReference type="KEGG" id="cvn:111134973"/>
<dbReference type="SUPFAM" id="SSF52949">
    <property type="entry name" value="Macro domain-like"/>
    <property type="match status" value="2"/>
</dbReference>
<evidence type="ECO:0000256" key="5">
    <source>
        <dbReference type="ARBA" id="ARBA00023242"/>
    </source>
</evidence>
<organism evidence="7 8">
    <name type="scientific">Crassostrea virginica</name>
    <name type="common">Eastern oyster</name>
    <dbReference type="NCBI Taxonomy" id="6565"/>
    <lineage>
        <taxon>Eukaryota</taxon>
        <taxon>Metazoa</taxon>
        <taxon>Spiralia</taxon>
        <taxon>Lophotrochozoa</taxon>
        <taxon>Mollusca</taxon>
        <taxon>Bivalvia</taxon>
        <taxon>Autobranchia</taxon>
        <taxon>Pteriomorphia</taxon>
        <taxon>Ostreida</taxon>
        <taxon>Ostreoidea</taxon>
        <taxon>Ostreidae</taxon>
        <taxon>Crassostrea</taxon>
    </lineage>
</organism>
<proteinExistence type="predicted"/>